<evidence type="ECO:0000256" key="3">
    <source>
        <dbReference type="ARBA" id="ARBA00022490"/>
    </source>
</evidence>
<dbReference type="Gene3D" id="3.30.420.40">
    <property type="match status" value="2"/>
</dbReference>
<evidence type="ECO:0000256" key="8">
    <source>
        <dbReference type="ARBA" id="ARBA00048596"/>
    </source>
</evidence>
<keyword evidence="6 9" id="KW-0418">Kinase</keyword>
<proteinExistence type="inferred from homology"/>
<dbReference type="PANTHER" id="PTHR21060:SF3">
    <property type="entry name" value="BUTYRATE KINASE 2-RELATED"/>
    <property type="match status" value="1"/>
</dbReference>
<dbReference type="InterPro" id="IPR043129">
    <property type="entry name" value="ATPase_NBD"/>
</dbReference>
<keyword evidence="7 9" id="KW-0067">ATP-binding</keyword>
<evidence type="ECO:0000256" key="7">
    <source>
        <dbReference type="ARBA" id="ARBA00022840"/>
    </source>
</evidence>
<dbReference type="GO" id="GO:0006083">
    <property type="term" value="P:acetate metabolic process"/>
    <property type="evidence" value="ECO:0007669"/>
    <property type="project" value="TreeGrafter"/>
</dbReference>
<dbReference type="InterPro" id="IPR011245">
    <property type="entry name" value="Butyrate_kin"/>
</dbReference>
<dbReference type="GO" id="GO:0008776">
    <property type="term" value="F:acetate kinase activity"/>
    <property type="evidence" value="ECO:0007669"/>
    <property type="project" value="TreeGrafter"/>
</dbReference>
<dbReference type="HAMAP" id="MF_00542">
    <property type="entry name" value="Butyrate_kinase"/>
    <property type="match status" value="1"/>
</dbReference>
<evidence type="ECO:0000256" key="1">
    <source>
        <dbReference type="ARBA" id="ARBA00004496"/>
    </source>
</evidence>
<comment type="catalytic activity">
    <reaction evidence="8 9">
        <text>butanoate + ATP = butanoyl phosphate + ADP</text>
        <dbReference type="Rhea" id="RHEA:13585"/>
        <dbReference type="ChEBI" id="CHEBI:17968"/>
        <dbReference type="ChEBI" id="CHEBI:30616"/>
        <dbReference type="ChEBI" id="CHEBI:58079"/>
        <dbReference type="ChEBI" id="CHEBI:456216"/>
        <dbReference type="EC" id="2.7.2.7"/>
    </reaction>
</comment>
<accession>A0A9D2GPN3</accession>
<dbReference type="CDD" id="cd24011">
    <property type="entry name" value="ASKHA_NBD_BK"/>
    <property type="match status" value="1"/>
</dbReference>
<comment type="subcellular location">
    <subcellularLocation>
        <location evidence="1 9">Cytoplasm</location>
    </subcellularLocation>
</comment>
<evidence type="ECO:0000313" key="12">
    <source>
        <dbReference type="Proteomes" id="UP000824115"/>
    </source>
</evidence>
<dbReference type="GO" id="GO:0005737">
    <property type="term" value="C:cytoplasm"/>
    <property type="evidence" value="ECO:0007669"/>
    <property type="project" value="UniProtKB-SubCell"/>
</dbReference>
<dbReference type="GO" id="GO:0047761">
    <property type="term" value="F:butyrate kinase activity"/>
    <property type="evidence" value="ECO:0007669"/>
    <property type="project" value="UniProtKB-UniRule"/>
</dbReference>
<dbReference type="PROSITE" id="PS01075">
    <property type="entry name" value="ACETATE_KINASE_1"/>
    <property type="match status" value="1"/>
</dbReference>
<dbReference type="Proteomes" id="UP000824115">
    <property type="component" value="Unassembled WGS sequence"/>
</dbReference>
<dbReference type="NCBIfam" id="NF002834">
    <property type="entry name" value="PRK03011.1-5"/>
    <property type="match status" value="1"/>
</dbReference>
<dbReference type="SUPFAM" id="SSF53067">
    <property type="entry name" value="Actin-like ATPase domain"/>
    <property type="match status" value="2"/>
</dbReference>
<dbReference type="NCBIfam" id="TIGR02707">
    <property type="entry name" value="butyr_kinase"/>
    <property type="match status" value="1"/>
</dbReference>
<reference evidence="11" key="1">
    <citation type="journal article" date="2021" name="PeerJ">
        <title>Extensive microbial diversity within the chicken gut microbiome revealed by metagenomics and culture.</title>
        <authorList>
            <person name="Gilroy R."/>
            <person name="Ravi A."/>
            <person name="Getino M."/>
            <person name="Pursley I."/>
            <person name="Horton D.L."/>
            <person name="Alikhan N.F."/>
            <person name="Baker D."/>
            <person name="Gharbi K."/>
            <person name="Hall N."/>
            <person name="Watson M."/>
            <person name="Adriaenssens E.M."/>
            <person name="Foster-Nyarko E."/>
            <person name="Jarju S."/>
            <person name="Secka A."/>
            <person name="Antonio M."/>
            <person name="Oren A."/>
            <person name="Chaudhuri R.R."/>
            <person name="La Ragione R."/>
            <person name="Hildebrand F."/>
            <person name="Pallen M.J."/>
        </authorList>
    </citation>
    <scope>NUCLEOTIDE SEQUENCE</scope>
    <source>
        <strain evidence="11">Gambia16-554</strain>
    </source>
</reference>
<protein>
    <recommendedName>
        <fullName evidence="9">Probable butyrate kinase</fullName>
        <shortName evidence="9">BK</shortName>
        <ecNumber evidence="9">2.7.2.7</ecNumber>
    </recommendedName>
    <alternativeName>
        <fullName evidence="9">Branched-chain carboxylic acid kinase</fullName>
    </alternativeName>
</protein>
<dbReference type="InterPro" id="IPR000890">
    <property type="entry name" value="Aliphatic_acid_kin_short-chain"/>
</dbReference>
<evidence type="ECO:0000256" key="2">
    <source>
        <dbReference type="ARBA" id="ARBA00008748"/>
    </source>
</evidence>
<dbReference type="PIRSF" id="PIRSF036458">
    <property type="entry name" value="Butyrate_kin"/>
    <property type="match status" value="1"/>
</dbReference>
<name>A0A9D2GPN3_9BACT</name>
<dbReference type="PRINTS" id="PR00471">
    <property type="entry name" value="ACETATEKNASE"/>
</dbReference>
<dbReference type="PROSITE" id="PS01076">
    <property type="entry name" value="ACETATE_KINASE_2"/>
    <property type="match status" value="1"/>
</dbReference>
<organism evidence="11 12">
    <name type="scientific">Candidatus Coprenecus stercoravium</name>
    <dbReference type="NCBI Taxonomy" id="2840735"/>
    <lineage>
        <taxon>Bacteria</taxon>
        <taxon>Pseudomonadati</taxon>
        <taxon>Bacteroidota</taxon>
        <taxon>Bacteroidia</taxon>
        <taxon>Bacteroidales</taxon>
        <taxon>Rikenellaceae</taxon>
        <taxon>Rikenellaceae incertae sedis</taxon>
        <taxon>Candidatus Coprenecus</taxon>
    </lineage>
</organism>
<gene>
    <name evidence="9 11" type="primary">buk</name>
    <name evidence="11" type="ORF">IAC04_00580</name>
</gene>
<reference evidence="11" key="2">
    <citation type="submission" date="2021-04" db="EMBL/GenBank/DDBJ databases">
        <authorList>
            <person name="Gilroy R."/>
        </authorList>
    </citation>
    <scope>NUCLEOTIDE SEQUENCE</scope>
    <source>
        <strain evidence="11">Gambia16-554</strain>
    </source>
</reference>
<evidence type="ECO:0000256" key="5">
    <source>
        <dbReference type="ARBA" id="ARBA00022741"/>
    </source>
</evidence>
<dbReference type="PANTHER" id="PTHR21060">
    <property type="entry name" value="ACETATE KINASE"/>
    <property type="match status" value="1"/>
</dbReference>
<evidence type="ECO:0000256" key="6">
    <source>
        <dbReference type="ARBA" id="ARBA00022777"/>
    </source>
</evidence>
<dbReference type="EC" id="2.7.2.7" evidence="9"/>
<sequence>MAYILAINPGSTSTKISLFDGAKEVFTKTLRHSTEEISKYENVIDQFKFREETIVKALEDNGIRLEDIKVIVGRGGLLRPIPSGVYEVNEAMLADLRSACYGEHASNLGGIIANELASRISGCKAYIADPVVVDELSDVARIGGHPMFPRISIFHALNHKAIAKMYAREIGREYSDLNLIVVHMGGGVSVAAHSRGRVVDVNNALYGEGPFSPERTGGIPAMQLADVCYSGKYTLAEMKKIISGKGGVVAFLGTNSFKEVEDRVAAGDKEAKLITDAFNYNVAKAIGGMAAALSGKVDAILLTGGIAYGKEMMRDIESMVSFIAPVKVYPGEDEMAALAGNALAVMEGREEVKKY</sequence>
<comment type="similarity">
    <text evidence="2 9 10">Belongs to the acetokinase family.</text>
</comment>
<keyword evidence="4 9" id="KW-0808">Transferase</keyword>
<dbReference type="GO" id="GO:0005524">
    <property type="term" value="F:ATP binding"/>
    <property type="evidence" value="ECO:0007669"/>
    <property type="project" value="UniProtKB-KW"/>
</dbReference>
<comment type="caution">
    <text evidence="11">The sequence shown here is derived from an EMBL/GenBank/DDBJ whole genome shotgun (WGS) entry which is preliminary data.</text>
</comment>
<dbReference type="AlphaFoldDB" id="A0A9D2GPN3"/>
<evidence type="ECO:0000313" key="11">
    <source>
        <dbReference type="EMBL" id="HIZ84974.1"/>
    </source>
</evidence>
<dbReference type="InterPro" id="IPR023865">
    <property type="entry name" value="Aliphatic_acid_kinase_CS"/>
</dbReference>
<keyword evidence="3 9" id="KW-0963">Cytoplasm</keyword>
<evidence type="ECO:0000256" key="10">
    <source>
        <dbReference type="RuleBase" id="RU003835"/>
    </source>
</evidence>
<dbReference type="Pfam" id="PF00871">
    <property type="entry name" value="Acetate_kinase"/>
    <property type="match status" value="1"/>
</dbReference>
<evidence type="ECO:0000256" key="9">
    <source>
        <dbReference type="HAMAP-Rule" id="MF_00542"/>
    </source>
</evidence>
<keyword evidence="5 9" id="KW-0547">Nucleotide-binding</keyword>
<evidence type="ECO:0000256" key="4">
    <source>
        <dbReference type="ARBA" id="ARBA00022679"/>
    </source>
</evidence>
<dbReference type="EMBL" id="DXAW01000017">
    <property type="protein sequence ID" value="HIZ84974.1"/>
    <property type="molecule type" value="Genomic_DNA"/>
</dbReference>